<name>A0A078I2C6_BRANA</name>
<dbReference type="EMBL" id="LK032567">
    <property type="protein sequence ID" value="CDY43749.1"/>
    <property type="molecule type" value="Genomic_DNA"/>
</dbReference>
<comment type="similarity">
    <text evidence="2 9">Belongs to the Casparian strip membrane proteins (CASP) family.</text>
</comment>
<keyword evidence="4 9" id="KW-0812">Transmembrane</keyword>
<dbReference type="EMBL" id="HG994358">
    <property type="protein sequence ID" value="CAF2292299.1"/>
    <property type="molecule type" value="Genomic_DNA"/>
</dbReference>
<sequence length="181" mass="19226">MAKESTTIDIGESSTVTKSRSHVVVDEKKKKRFVAATAGGGYKRGLAIFDFLLRLAAIVTTITASSVFLFFVIAIAIVASYLVLSLPFSIVTIVRPLASLPRLILLISNTVVVTLTTSATAATAAIVYLAHNGNPNTNWLPICQQFGDFCQATSSAVVAASLGIVFFLLLIVISAIALKRH</sequence>
<evidence type="ECO:0000313" key="11">
    <source>
        <dbReference type="EMBL" id="CAF2292299.1"/>
    </source>
</evidence>
<dbReference type="NCBIfam" id="TIGR01569">
    <property type="entry name" value="A_tha_TIGR01569"/>
    <property type="match status" value="1"/>
</dbReference>
<dbReference type="GO" id="GO:0042545">
    <property type="term" value="P:cell wall modification"/>
    <property type="evidence" value="ECO:0000318"/>
    <property type="project" value="GO_Central"/>
</dbReference>
<comment type="subunit">
    <text evidence="9">Homodimer and heterodimers.</text>
</comment>
<dbReference type="GO" id="GO:0048226">
    <property type="term" value="C:Casparian strip"/>
    <property type="evidence" value="ECO:0000318"/>
    <property type="project" value="GO_Central"/>
</dbReference>
<reference evidence="12" key="2">
    <citation type="submission" date="2014-06" db="EMBL/GenBank/DDBJ databases">
        <authorList>
            <person name="Genoscope - CEA"/>
        </authorList>
    </citation>
    <scope>NUCLEOTIDE SEQUENCE</scope>
</reference>
<evidence type="ECO:0000256" key="6">
    <source>
        <dbReference type="ARBA" id="ARBA00023136"/>
    </source>
</evidence>
<dbReference type="GO" id="GO:0007043">
    <property type="term" value="P:cell-cell junction assembly"/>
    <property type="evidence" value="ECO:0000318"/>
    <property type="project" value="GO_Central"/>
</dbReference>
<dbReference type="PANTHER" id="PTHR36488:SF11">
    <property type="entry name" value="CASP-LIKE PROTEIN"/>
    <property type="match status" value="1"/>
</dbReference>
<feature type="transmembrane region" description="Helical" evidence="9">
    <location>
        <begin position="156"/>
        <end position="178"/>
    </location>
</feature>
<evidence type="ECO:0000313" key="13">
    <source>
        <dbReference type="Proteomes" id="UP000028999"/>
    </source>
</evidence>
<dbReference type="Pfam" id="PF04535">
    <property type="entry name" value="CASP_dom"/>
    <property type="match status" value="1"/>
</dbReference>
<protein>
    <recommendedName>
        <fullName evidence="9">CASP-like protein</fullName>
    </recommendedName>
</protein>
<keyword evidence="13" id="KW-1185">Reference proteome</keyword>
<dbReference type="AlphaFoldDB" id="A0A078I2C6"/>
<dbReference type="Gramene" id="CDY43749">
    <property type="protein sequence ID" value="CDY43749"/>
    <property type="gene ID" value="GSBRNA2T00077243001"/>
</dbReference>
<dbReference type="PANTHER" id="PTHR36488">
    <property type="entry name" value="CASP-LIKE PROTEIN 1U1"/>
    <property type="match status" value="1"/>
</dbReference>
<evidence type="ECO:0000256" key="1">
    <source>
        <dbReference type="ARBA" id="ARBA00004651"/>
    </source>
</evidence>
<feature type="transmembrane region" description="Helical" evidence="9">
    <location>
        <begin position="51"/>
        <end position="84"/>
    </location>
</feature>
<evidence type="ECO:0000259" key="10">
    <source>
        <dbReference type="Pfam" id="PF04535"/>
    </source>
</evidence>
<evidence type="ECO:0000313" key="12">
    <source>
        <dbReference type="EMBL" id="CDY43749.1"/>
    </source>
</evidence>
<comment type="subcellular location">
    <subcellularLocation>
        <location evidence="1 9">Cell membrane</location>
        <topology evidence="1 9">Multi-pass membrane protein</topology>
    </subcellularLocation>
</comment>
<dbReference type="InterPro" id="IPR006459">
    <property type="entry name" value="CASP/CASPL"/>
</dbReference>
<evidence type="ECO:0000256" key="4">
    <source>
        <dbReference type="ARBA" id="ARBA00022692"/>
    </source>
</evidence>
<keyword evidence="6 9" id="KW-0472">Membrane</keyword>
<organism evidence="12 13">
    <name type="scientific">Brassica napus</name>
    <name type="common">Rape</name>
    <dbReference type="NCBI Taxonomy" id="3708"/>
    <lineage>
        <taxon>Eukaryota</taxon>
        <taxon>Viridiplantae</taxon>
        <taxon>Streptophyta</taxon>
        <taxon>Embryophyta</taxon>
        <taxon>Tracheophyta</taxon>
        <taxon>Spermatophyta</taxon>
        <taxon>Magnoliopsida</taxon>
        <taxon>eudicotyledons</taxon>
        <taxon>Gunneridae</taxon>
        <taxon>Pentapetalae</taxon>
        <taxon>rosids</taxon>
        <taxon>malvids</taxon>
        <taxon>Brassicales</taxon>
        <taxon>Brassicaceae</taxon>
        <taxon>Brassiceae</taxon>
        <taxon>Brassica</taxon>
    </lineage>
</organism>
<comment type="function">
    <text evidence="8">Regulates membrane-cell wall junctions and localized cell wall deposition. Required for establishment of the Casparian strip membrane domain (CSD) and the subsequent formation of Casparian strips, a cell wall modification of the root endodermis that determines an apoplastic barrier between the intraorganismal apoplasm and the extraorganismal apoplasm and prevents lateral diffusion.</text>
</comment>
<evidence type="ECO:0000256" key="3">
    <source>
        <dbReference type="ARBA" id="ARBA00022475"/>
    </source>
</evidence>
<evidence type="ECO:0000256" key="8">
    <source>
        <dbReference type="ARBA" id="ARBA00025302"/>
    </source>
</evidence>
<dbReference type="GO" id="GO:0005886">
    <property type="term" value="C:plasma membrane"/>
    <property type="evidence" value="ECO:0000318"/>
    <property type="project" value="GO_Central"/>
</dbReference>
<keyword evidence="3 9" id="KW-1003">Cell membrane</keyword>
<comment type="caution">
    <text evidence="9">Lacks conserved residue(s) required for the propagation of feature annotation.</text>
</comment>
<dbReference type="InterPro" id="IPR006702">
    <property type="entry name" value="CASP_dom"/>
</dbReference>
<evidence type="ECO:0000256" key="9">
    <source>
        <dbReference type="RuleBase" id="RU361233"/>
    </source>
</evidence>
<evidence type="ECO:0000256" key="5">
    <source>
        <dbReference type="ARBA" id="ARBA00022989"/>
    </source>
</evidence>
<dbReference type="Proteomes" id="UP000028999">
    <property type="component" value="Unassembled WGS sequence"/>
</dbReference>
<dbReference type="OMA" id="QWVAICQ"/>
<accession>A0A078I2C6</accession>
<keyword evidence="7" id="KW-0961">Cell wall biogenesis/degradation</keyword>
<feature type="transmembrane region" description="Helical" evidence="9">
    <location>
        <begin position="104"/>
        <end position="130"/>
    </location>
</feature>
<evidence type="ECO:0000256" key="7">
    <source>
        <dbReference type="ARBA" id="ARBA00023316"/>
    </source>
</evidence>
<gene>
    <name evidence="12" type="primary">BnaAnng07640D</name>
    <name evidence="11" type="ORF">DARMORV10_A04P27640.1</name>
    <name evidence="12" type="ORF">GSBRNA2T00077243001</name>
</gene>
<dbReference type="STRING" id="3708.A0A078I2C6"/>
<dbReference type="Proteomes" id="UP001295469">
    <property type="component" value="Chromosome A04"/>
</dbReference>
<proteinExistence type="inferred from homology"/>
<reference evidence="11" key="3">
    <citation type="submission" date="2021-01" db="EMBL/GenBank/DDBJ databases">
        <authorList>
            <consortium name="Genoscope - CEA"/>
            <person name="William W."/>
        </authorList>
    </citation>
    <scope>NUCLEOTIDE SEQUENCE</scope>
</reference>
<keyword evidence="5 9" id="KW-1133">Transmembrane helix</keyword>
<evidence type="ECO:0000256" key="2">
    <source>
        <dbReference type="ARBA" id="ARBA00007651"/>
    </source>
</evidence>
<feature type="domain" description="Casparian strip membrane protein" evidence="10">
    <location>
        <begin position="66"/>
        <end position="165"/>
    </location>
</feature>
<dbReference type="InterPro" id="IPR044173">
    <property type="entry name" value="CASPL"/>
</dbReference>
<reference evidence="12 13" key="1">
    <citation type="journal article" date="2014" name="Science">
        <title>Plant genetics. Early allopolyploid evolution in the post-Neolithic Brassica napus oilseed genome.</title>
        <authorList>
            <person name="Chalhoub B."/>
            <person name="Denoeud F."/>
            <person name="Liu S."/>
            <person name="Parkin I.A."/>
            <person name="Tang H."/>
            <person name="Wang X."/>
            <person name="Chiquet J."/>
            <person name="Belcram H."/>
            <person name="Tong C."/>
            <person name="Samans B."/>
            <person name="Correa M."/>
            <person name="Da Silva C."/>
            <person name="Just J."/>
            <person name="Falentin C."/>
            <person name="Koh C.S."/>
            <person name="Le Clainche I."/>
            <person name="Bernard M."/>
            <person name="Bento P."/>
            <person name="Noel B."/>
            <person name="Labadie K."/>
            <person name="Alberti A."/>
            <person name="Charles M."/>
            <person name="Arnaud D."/>
            <person name="Guo H."/>
            <person name="Daviaud C."/>
            <person name="Alamery S."/>
            <person name="Jabbari K."/>
            <person name="Zhao M."/>
            <person name="Edger P.P."/>
            <person name="Chelaifa H."/>
            <person name="Tack D."/>
            <person name="Lassalle G."/>
            <person name="Mestiri I."/>
            <person name="Schnel N."/>
            <person name="Le Paslier M.C."/>
            <person name="Fan G."/>
            <person name="Renault V."/>
            <person name="Bayer P.E."/>
            <person name="Golicz A.A."/>
            <person name="Manoli S."/>
            <person name="Lee T.H."/>
            <person name="Thi V.H."/>
            <person name="Chalabi S."/>
            <person name="Hu Q."/>
            <person name="Fan C."/>
            <person name="Tollenaere R."/>
            <person name="Lu Y."/>
            <person name="Battail C."/>
            <person name="Shen J."/>
            <person name="Sidebottom C.H."/>
            <person name="Wang X."/>
            <person name="Canaguier A."/>
            <person name="Chauveau A."/>
            <person name="Berard A."/>
            <person name="Deniot G."/>
            <person name="Guan M."/>
            <person name="Liu Z."/>
            <person name="Sun F."/>
            <person name="Lim Y.P."/>
            <person name="Lyons E."/>
            <person name="Town C.D."/>
            <person name="Bancroft I."/>
            <person name="Wang X."/>
            <person name="Meng J."/>
            <person name="Ma J."/>
            <person name="Pires J.C."/>
            <person name="King G.J."/>
            <person name="Brunel D."/>
            <person name="Delourme R."/>
            <person name="Renard M."/>
            <person name="Aury J.M."/>
            <person name="Adams K.L."/>
            <person name="Batley J."/>
            <person name="Snowdon R.J."/>
            <person name="Tost J."/>
            <person name="Edwards D."/>
            <person name="Zhou Y."/>
            <person name="Hua W."/>
            <person name="Sharpe A.G."/>
            <person name="Paterson A.H."/>
            <person name="Guan C."/>
            <person name="Wincker P."/>
        </authorList>
    </citation>
    <scope>NUCLEOTIDE SEQUENCE [LARGE SCALE GENOMIC DNA]</scope>
    <source>
        <strain evidence="13">cv. Darmor-bzh</strain>
    </source>
</reference>
<dbReference type="PaxDb" id="3708-A0A078I2C6"/>